<feature type="domain" description="Carbohydrate kinase PfkB" evidence="4">
    <location>
        <begin position="6"/>
        <end position="313"/>
    </location>
</feature>
<evidence type="ECO:0000256" key="3">
    <source>
        <dbReference type="ARBA" id="ARBA00022777"/>
    </source>
</evidence>
<dbReference type="PRINTS" id="PR00990">
    <property type="entry name" value="RIBOKINASE"/>
</dbReference>
<sequence length="333" mass="36403">MKNNPSVICIGELLIDFFCTDVDMDLVQGQNFEKQAGGAPANVCAAIVKLGGSALFSGKVGNDPFGHFLKNILEEVNVDTSMLVLDNEHPTTLAFVSLKANGERDFVFNRGADAFLTEDELDKEKIIESSILHFGSATALLNDPFQSTYLHVMQEAKDEGKFISFDPNYRIDLWKGRRDQFVELAQKGIAIADFVKVSDEELKIISGMNDLSDGIEVLHQLGALVVAVTLGKDGTMISNGQNMEMVPSIKVDSIDSTGAGDAFVGATLYQLARATEPKRVLEEFEQLKQIMSFSNKVGAMVCTKVGAISSLPTQEEVIHFQETQREILNSLSI</sequence>
<dbReference type="InterPro" id="IPR029056">
    <property type="entry name" value="Ribokinase-like"/>
</dbReference>
<dbReference type="SUPFAM" id="SSF53613">
    <property type="entry name" value="Ribokinase-like"/>
    <property type="match status" value="1"/>
</dbReference>
<reference evidence="5 6" key="1">
    <citation type="submission" date="2020-04" db="EMBL/GenBank/DDBJ databases">
        <title>Genome-Wide Identification of 5-Methylcytosine Sites in Bacterial Genomes By High-Throughput Sequencing of MspJI Restriction Fragments.</title>
        <authorList>
            <person name="Wu V."/>
        </authorList>
    </citation>
    <scope>NUCLEOTIDE SEQUENCE [LARGE SCALE GENOMIC DNA]</scope>
    <source>
        <strain evidence="5 6">S2</strain>
    </source>
</reference>
<evidence type="ECO:0000259" key="4">
    <source>
        <dbReference type="Pfam" id="PF00294"/>
    </source>
</evidence>
<evidence type="ECO:0000313" key="5">
    <source>
        <dbReference type="EMBL" id="QIZ06660.1"/>
    </source>
</evidence>
<dbReference type="InterPro" id="IPR002139">
    <property type="entry name" value="Ribo/fructo_kinase"/>
</dbReference>
<name>A0A6H1NZB2_PRIMG</name>
<evidence type="ECO:0000256" key="1">
    <source>
        <dbReference type="ARBA" id="ARBA00010688"/>
    </source>
</evidence>
<protein>
    <submittedName>
        <fullName evidence="5">Carbohydrate kinase</fullName>
    </submittedName>
</protein>
<evidence type="ECO:0000313" key="6">
    <source>
        <dbReference type="Proteomes" id="UP000501868"/>
    </source>
</evidence>
<dbReference type="InterPro" id="IPR050306">
    <property type="entry name" value="PfkB_Carbo_kinase"/>
</dbReference>
<dbReference type="InterPro" id="IPR011611">
    <property type="entry name" value="PfkB_dom"/>
</dbReference>
<dbReference type="EMBL" id="CP051128">
    <property type="protein sequence ID" value="QIZ06660.1"/>
    <property type="molecule type" value="Genomic_DNA"/>
</dbReference>
<dbReference type="GO" id="GO:0016301">
    <property type="term" value="F:kinase activity"/>
    <property type="evidence" value="ECO:0007669"/>
    <property type="project" value="UniProtKB-KW"/>
</dbReference>
<dbReference type="Pfam" id="PF00294">
    <property type="entry name" value="PfkB"/>
    <property type="match status" value="1"/>
</dbReference>
<dbReference type="PANTHER" id="PTHR43085">
    <property type="entry name" value="HEXOKINASE FAMILY MEMBER"/>
    <property type="match status" value="1"/>
</dbReference>
<dbReference type="PANTHER" id="PTHR43085:SF54">
    <property type="entry name" value="PUTATIVE-RELATED"/>
    <property type="match status" value="1"/>
</dbReference>
<gene>
    <name evidence="5" type="ORF">HFZ78_08015</name>
</gene>
<dbReference type="AlphaFoldDB" id="A0A6H1NZB2"/>
<comment type="similarity">
    <text evidence="1">Belongs to the carbohydrate kinase PfkB family.</text>
</comment>
<dbReference type="Proteomes" id="UP000501868">
    <property type="component" value="Chromosome"/>
</dbReference>
<dbReference type="CDD" id="cd01167">
    <property type="entry name" value="bac_FRK"/>
    <property type="match status" value="1"/>
</dbReference>
<reference evidence="5 6" key="2">
    <citation type="submission" date="2020-04" db="EMBL/GenBank/DDBJ databases">
        <authorList>
            <person name="Fomenkov A."/>
            <person name="Anton B.P."/>
            <person name="Roberts R.J."/>
        </authorList>
    </citation>
    <scope>NUCLEOTIDE SEQUENCE [LARGE SCALE GENOMIC DNA]</scope>
    <source>
        <strain evidence="5 6">S2</strain>
    </source>
</reference>
<evidence type="ECO:0000256" key="2">
    <source>
        <dbReference type="ARBA" id="ARBA00022679"/>
    </source>
</evidence>
<keyword evidence="3 5" id="KW-0418">Kinase</keyword>
<keyword evidence="2" id="KW-0808">Transferase</keyword>
<dbReference type="Gene3D" id="3.40.1190.20">
    <property type="match status" value="1"/>
</dbReference>
<proteinExistence type="inferred from homology"/>
<organism evidence="5 6">
    <name type="scientific">Priestia megaterium</name>
    <name type="common">Bacillus megaterium</name>
    <dbReference type="NCBI Taxonomy" id="1404"/>
    <lineage>
        <taxon>Bacteria</taxon>
        <taxon>Bacillati</taxon>
        <taxon>Bacillota</taxon>
        <taxon>Bacilli</taxon>
        <taxon>Bacillales</taxon>
        <taxon>Bacillaceae</taxon>
        <taxon>Priestia</taxon>
    </lineage>
</organism>
<accession>A0A6H1NZB2</accession>